<accession>W4N9U6</accession>
<gene>
    <name evidence="2" type="ORF">BMOU_0912</name>
</gene>
<protein>
    <submittedName>
        <fullName evidence="2">Putative Cag7</fullName>
    </submittedName>
</protein>
<evidence type="ECO:0000313" key="3">
    <source>
        <dbReference type="Proteomes" id="UP000019155"/>
    </source>
</evidence>
<sequence length="154" mass="17259">MQLKKELKEQKKTNEENRKKAVSSSLPPVSAKEFFKNFEANMSDSSELDSGYMAFTGCYAIITMKSKGEKDLSAYKDVFVGCGSSVGLAVYSQLRGLGNIDVYADFKFKEPMWVLSYPCNEDEIGPEFAELLQNLNAADSYNKWDLQSLVSTED</sequence>
<dbReference type="PATRIC" id="fig|1435051.3.peg.900"/>
<keyword evidence="3" id="KW-1185">Reference proteome</keyword>
<evidence type="ECO:0000256" key="1">
    <source>
        <dbReference type="SAM" id="MobiDB-lite"/>
    </source>
</evidence>
<evidence type="ECO:0000313" key="2">
    <source>
        <dbReference type="EMBL" id="ETY71420.1"/>
    </source>
</evidence>
<dbReference type="EMBL" id="AZMV01000004">
    <property type="protein sequence ID" value="ETY71420.1"/>
    <property type="molecule type" value="Genomic_DNA"/>
</dbReference>
<dbReference type="Proteomes" id="UP000019155">
    <property type="component" value="Unassembled WGS sequence"/>
</dbReference>
<organism evidence="2 3">
    <name type="scientific">Bifidobacterium moukalabense DSM 27321</name>
    <dbReference type="NCBI Taxonomy" id="1435051"/>
    <lineage>
        <taxon>Bacteria</taxon>
        <taxon>Bacillati</taxon>
        <taxon>Actinomycetota</taxon>
        <taxon>Actinomycetes</taxon>
        <taxon>Bifidobacteriales</taxon>
        <taxon>Bifidobacteriaceae</taxon>
        <taxon>Bifidobacterium</taxon>
    </lineage>
</organism>
<comment type="caution">
    <text evidence="2">The sequence shown here is derived from an EMBL/GenBank/DDBJ whole genome shotgun (WGS) entry which is preliminary data.</text>
</comment>
<dbReference type="STRING" id="1435051.BMOU_0912"/>
<feature type="region of interest" description="Disordered" evidence="1">
    <location>
        <begin position="1"/>
        <end position="27"/>
    </location>
</feature>
<dbReference type="AlphaFoldDB" id="W4N9U6"/>
<feature type="compositionally biased region" description="Basic and acidic residues" evidence="1">
    <location>
        <begin position="1"/>
        <end position="19"/>
    </location>
</feature>
<dbReference type="RefSeq" id="WP_051428916.1">
    <property type="nucleotide sequence ID" value="NZ_AZMV01000004.1"/>
</dbReference>
<name>W4N9U6_9BIFI</name>
<proteinExistence type="predicted"/>
<dbReference type="eggNOG" id="ENOG502ZRYH">
    <property type="taxonomic scope" value="Bacteria"/>
</dbReference>
<dbReference type="OrthoDB" id="3173987at2"/>
<reference evidence="2 3" key="1">
    <citation type="journal article" date="2014" name="Genome Announc.">
        <title>The Genome Sequence of Bifidobacterium moukalabense DSM 27321 Highlights the Close Phylogenetic Relatedness with the Bifidobacterium dentium Taxon.</title>
        <authorList>
            <person name="Lugli G.A."/>
            <person name="Duranti S."/>
            <person name="Milani C."/>
            <person name="Turroni F."/>
            <person name="Viappiani A."/>
            <person name="Mangifesta M."/>
            <person name="van Sinderen D."/>
            <person name="Ventura M."/>
        </authorList>
    </citation>
    <scope>NUCLEOTIDE SEQUENCE [LARGE SCALE GENOMIC DNA]</scope>
    <source>
        <strain evidence="2 3">DSM 27321</strain>
    </source>
</reference>